<dbReference type="AlphaFoldDB" id="A0A0A8ZSW8"/>
<sequence>MRIKRRSCSPERANGCSRLFRVLPLQDARTSSSSSCTHHAGQCASCSLLGLHIP</sequence>
<organism evidence="1">
    <name type="scientific">Arundo donax</name>
    <name type="common">Giant reed</name>
    <name type="synonym">Donax arundinaceus</name>
    <dbReference type="NCBI Taxonomy" id="35708"/>
    <lineage>
        <taxon>Eukaryota</taxon>
        <taxon>Viridiplantae</taxon>
        <taxon>Streptophyta</taxon>
        <taxon>Embryophyta</taxon>
        <taxon>Tracheophyta</taxon>
        <taxon>Spermatophyta</taxon>
        <taxon>Magnoliopsida</taxon>
        <taxon>Liliopsida</taxon>
        <taxon>Poales</taxon>
        <taxon>Poaceae</taxon>
        <taxon>PACMAD clade</taxon>
        <taxon>Arundinoideae</taxon>
        <taxon>Arundineae</taxon>
        <taxon>Arundo</taxon>
    </lineage>
</organism>
<protein>
    <submittedName>
        <fullName evidence="1">Uncharacterized protein</fullName>
    </submittedName>
</protein>
<evidence type="ECO:0000313" key="1">
    <source>
        <dbReference type="EMBL" id="JAD42489.1"/>
    </source>
</evidence>
<accession>A0A0A8ZSW8</accession>
<proteinExistence type="predicted"/>
<name>A0A0A8ZSW8_ARUDO</name>
<reference evidence="1" key="2">
    <citation type="journal article" date="2015" name="Data Brief">
        <title>Shoot transcriptome of the giant reed, Arundo donax.</title>
        <authorList>
            <person name="Barrero R.A."/>
            <person name="Guerrero F.D."/>
            <person name="Moolhuijzen P."/>
            <person name="Goolsby J.A."/>
            <person name="Tidwell J."/>
            <person name="Bellgard S.E."/>
            <person name="Bellgard M.I."/>
        </authorList>
    </citation>
    <scope>NUCLEOTIDE SEQUENCE</scope>
    <source>
        <tissue evidence="1">Shoot tissue taken approximately 20 cm above the soil surface</tissue>
    </source>
</reference>
<reference evidence="1" key="1">
    <citation type="submission" date="2014-09" db="EMBL/GenBank/DDBJ databases">
        <authorList>
            <person name="Magalhaes I.L.F."/>
            <person name="Oliveira U."/>
            <person name="Santos F.R."/>
            <person name="Vidigal T.H.D.A."/>
            <person name="Brescovit A.D."/>
            <person name="Santos A.J."/>
        </authorList>
    </citation>
    <scope>NUCLEOTIDE SEQUENCE</scope>
    <source>
        <tissue evidence="1">Shoot tissue taken approximately 20 cm above the soil surface</tissue>
    </source>
</reference>
<dbReference type="EMBL" id="GBRH01255406">
    <property type="protein sequence ID" value="JAD42489.1"/>
    <property type="molecule type" value="Transcribed_RNA"/>
</dbReference>